<evidence type="ECO:0000256" key="1">
    <source>
        <dbReference type="ARBA" id="ARBA00004123"/>
    </source>
</evidence>
<dbReference type="Proteomes" id="UP001562357">
    <property type="component" value="Unassembled WGS sequence"/>
</dbReference>
<dbReference type="InterPro" id="IPR056773">
    <property type="entry name" value="WHD_ORC2"/>
</dbReference>
<dbReference type="PANTHER" id="PTHR14052">
    <property type="entry name" value="ORIGIN RECOGNITION COMPLEX SUBUNIT 2"/>
    <property type="match status" value="1"/>
</dbReference>
<dbReference type="PANTHER" id="PTHR14052:SF0">
    <property type="entry name" value="ORIGIN RECOGNITION COMPLEX SUBUNIT 2"/>
    <property type="match status" value="1"/>
</dbReference>
<comment type="subcellular location">
    <subcellularLocation>
        <location evidence="1 5">Nucleus</location>
    </subcellularLocation>
</comment>
<keyword evidence="10" id="KW-1185">Reference proteome</keyword>
<feature type="domain" description="Origin recognition complex subunit 2 winged-helix" evidence="8">
    <location>
        <begin position="506"/>
        <end position="566"/>
    </location>
</feature>
<comment type="function">
    <text evidence="5">Component of the origin recognition complex (ORC) that binds origins of replication. DNA-binding is ATP-dependent. ORC is required to assemble the pre-replication complex necessary to initiate DNA replication.</text>
</comment>
<evidence type="ECO:0000256" key="3">
    <source>
        <dbReference type="ARBA" id="ARBA00022705"/>
    </source>
</evidence>
<keyword evidence="4 5" id="KW-0539">Nucleus</keyword>
<proteinExistence type="inferred from homology"/>
<feature type="region of interest" description="Disordered" evidence="6">
    <location>
        <begin position="1"/>
        <end position="135"/>
    </location>
</feature>
<feature type="compositionally biased region" description="Basic residues" evidence="6">
    <location>
        <begin position="204"/>
        <end position="214"/>
    </location>
</feature>
<sequence>MPRSRPPTDDSQEVIPADGAASSRKRSVDAVDLEATPTKRRRSSTTRDARIADASAAADDTETDDCDEKTSINVPAEQISNAPLATATTPRRRGRPPKAKTPTKSIFATPVKNHATGFTTPKRRAADRSARKKSARALIQNVIGDDRDSHDEDEDDDVLVREIYEDSDGEDVVDSQSILHQTSLQGGDATATVPEGDGTPSKTGLRRGRAKRARSPTPPRDLPPHELYFTHNKPGRPKTSDNTLASLAMLTHDEYFSVLSDHVDRHSEDVQYLENLHAELFPQWMFELSQGYSICLYGFGSKRRLLQKLAKHVHATHQADSQTTRKIIIVNGYTHATTLREILTCVSSAIDPSLKPPASSPAAMLASILTHLSLADLTLTIIINSIDAAPLRKPSTQSILSQLASHPHINLVCSADTPDFPLLWDIGIRSAFNFVFHDCTTFAPFAVELDVIDEVHELLGRKARRVNGREGVAFVLKSLPENAKNLFQLLVGEVLVAMEDDGATHDEEAAGVEYRMVYNKAVEEFICSSEMAFRTLLKEFHDHQIITSRKDALGTELLSVPFQKEELEAILEDLMS</sequence>
<organism evidence="9 10">
    <name type="scientific">Epichloe bromicola</name>
    <dbReference type="NCBI Taxonomy" id="79588"/>
    <lineage>
        <taxon>Eukaryota</taxon>
        <taxon>Fungi</taxon>
        <taxon>Dikarya</taxon>
        <taxon>Ascomycota</taxon>
        <taxon>Pezizomycotina</taxon>
        <taxon>Sordariomycetes</taxon>
        <taxon>Hypocreomycetidae</taxon>
        <taxon>Hypocreales</taxon>
        <taxon>Clavicipitaceae</taxon>
        <taxon>Epichloe</taxon>
    </lineage>
</organism>
<name>A0ABQ0CLV4_9HYPO</name>
<accession>A0ABQ0CLV4</accession>
<evidence type="ECO:0000256" key="6">
    <source>
        <dbReference type="SAM" id="MobiDB-lite"/>
    </source>
</evidence>
<evidence type="ECO:0000256" key="4">
    <source>
        <dbReference type="ARBA" id="ARBA00023242"/>
    </source>
</evidence>
<reference evidence="10" key="1">
    <citation type="submission" date="2024-06" db="EMBL/GenBank/DDBJ databases">
        <title>Draft Genome Sequences of Epichloe bromicola Strains Isolated from Elymus ciliaris.</title>
        <authorList>
            <consortium name="Epichloe bromicola genome sequencing consortium"/>
            <person name="Miura A."/>
            <person name="Imano S."/>
            <person name="Ashida A."/>
            <person name="Sato I."/>
            <person name="Chiba S."/>
            <person name="Tanaka A."/>
            <person name="Camagna M."/>
            <person name="Takemoto D."/>
        </authorList>
    </citation>
    <scope>NUCLEOTIDE SEQUENCE [LARGE SCALE GENOMIC DNA]</scope>
    <source>
        <strain evidence="10">DP</strain>
    </source>
</reference>
<dbReference type="Pfam" id="PF24882">
    <property type="entry name" value="WHD_ORC2"/>
    <property type="match status" value="1"/>
</dbReference>
<comment type="similarity">
    <text evidence="2 5">Belongs to the ORC2 family.</text>
</comment>
<keyword evidence="3 5" id="KW-0235">DNA replication</keyword>
<dbReference type="InterPro" id="IPR056772">
    <property type="entry name" value="RecA-like_ORC2"/>
</dbReference>
<protein>
    <recommendedName>
        <fullName evidence="5">Origin recognition complex subunit 2</fullName>
    </recommendedName>
</protein>
<evidence type="ECO:0000259" key="7">
    <source>
        <dbReference type="Pfam" id="PF04084"/>
    </source>
</evidence>
<feature type="region of interest" description="Disordered" evidence="6">
    <location>
        <begin position="183"/>
        <end position="238"/>
    </location>
</feature>
<evidence type="ECO:0000259" key="8">
    <source>
        <dbReference type="Pfam" id="PF24882"/>
    </source>
</evidence>
<gene>
    <name evidence="9" type="primary">g2798</name>
    <name evidence="9" type="ORF">EsDP_00002798</name>
</gene>
<feature type="domain" description="Origin recognition complex subunit 2 RecA-like" evidence="7">
    <location>
        <begin position="270"/>
        <end position="439"/>
    </location>
</feature>
<comment type="subunit">
    <text evidence="5">Component of the origin recognition complex (ORC).</text>
</comment>
<dbReference type="EMBL" id="BAAFGZ010000079">
    <property type="protein sequence ID" value="GAB0134424.1"/>
    <property type="molecule type" value="Genomic_DNA"/>
</dbReference>
<dbReference type="InterPro" id="IPR007220">
    <property type="entry name" value="ORC2"/>
</dbReference>
<dbReference type="Pfam" id="PF04084">
    <property type="entry name" value="RecA-like_ORC2"/>
    <property type="match status" value="1"/>
</dbReference>
<evidence type="ECO:0000256" key="2">
    <source>
        <dbReference type="ARBA" id="ARBA00007421"/>
    </source>
</evidence>
<comment type="caution">
    <text evidence="9">The sequence shown here is derived from an EMBL/GenBank/DDBJ whole genome shotgun (WGS) entry which is preliminary data.</text>
</comment>
<evidence type="ECO:0000256" key="5">
    <source>
        <dbReference type="RuleBase" id="RU368084"/>
    </source>
</evidence>
<evidence type="ECO:0000313" key="10">
    <source>
        <dbReference type="Proteomes" id="UP001562357"/>
    </source>
</evidence>
<evidence type="ECO:0000313" key="9">
    <source>
        <dbReference type="EMBL" id="GAB0134424.1"/>
    </source>
</evidence>